<keyword evidence="2" id="KW-1185">Reference proteome</keyword>
<proteinExistence type="predicted"/>
<gene>
    <name evidence="1" type="ORF">CQY20_00005</name>
</gene>
<reference evidence="1 2" key="1">
    <citation type="submission" date="2017-10" db="EMBL/GenBank/DDBJ databases">
        <title>The new phylogeny of genus Mycobacterium.</title>
        <authorList>
            <person name="Tortoli E."/>
            <person name="Trovato A."/>
            <person name="Cirillo D.M."/>
        </authorList>
    </citation>
    <scope>NUCLEOTIDE SEQUENCE [LARGE SCALE GENOMIC DNA]</scope>
    <source>
        <strain evidence="1 2">CCUG37673</strain>
    </source>
</reference>
<dbReference type="EMBL" id="PDCP01000001">
    <property type="protein sequence ID" value="PEG43030.1"/>
    <property type="molecule type" value="Genomic_DNA"/>
</dbReference>
<comment type="caution">
    <text evidence="1">The sequence shown here is derived from an EMBL/GenBank/DDBJ whole genome shotgun (WGS) entry which is preliminary data.</text>
</comment>
<organism evidence="1 2">
    <name type="scientific">Mycolicibacterium agri</name>
    <name type="common">Mycobacterium agri</name>
    <dbReference type="NCBI Taxonomy" id="36811"/>
    <lineage>
        <taxon>Bacteria</taxon>
        <taxon>Bacillati</taxon>
        <taxon>Actinomycetota</taxon>
        <taxon>Actinomycetes</taxon>
        <taxon>Mycobacteriales</taxon>
        <taxon>Mycobacteriaceae</taxon>
        <taxon>Mycolicibacterium</taxon>
    </lineage>
</organism>
<dbReference type="AlphaFoldDB" id="A0A2A7NGP6"/>
<accession>A0A2A7NGP6</accession>
<sequence>MPAEVDGLLEQFEVGGDRYTDSRGVQFFGELFGESGMGGDACDVCDQVFGGEFAATDCRESSEEAFGDVGSAAGVQHR</sequence>
<dbReference type="Proteomes" id="UP000220914">
    <property type="component" value="Unassembled WGS sequence"/>
</dbReference>
<evidence type="ECO:0000313" key="2">
    <source>
        <dbReference type="Proteomes" id="UP000220914"/>
    </source>
</evidence>
<name>A0A2A7NGP6_MYCAG</name>
<evidence type="ECO:0000313" key="1">
    <source>
        <dbReference type="EMBL" id="PEG43030.1"/>
    </source>
</evidence>
<protein>
    <submittedName>
        <fullName evidence="1">Uncharacterized protein</fullName>
    </submittedName>
</protein>